<dbReference type="OrthoDB" id="9807069at2"/>
<dbReference type="Proteomes" id="UP000275012">
    <property type="component" value="Unassembled WGS sequence"/>
</dbReference>
<gene>
    <name evidence="5" type="ORF">EBB59_00515</name>
</gene>
<keyword evidence="2" id="KW-0238">DNA-binding</keyword>
<evidence type="ECO:0000256" key="3">
    <source>
        <dbReference type="ARBA" id="ARBA00023163"/>
    </source>
</evidence>
<organism evidence="5 6">
    <name type="scientific">Solilutibacter pythonis</name>
    <dbReference type="NCBI Taxonomy" id="2483112"/>
    <lineage>
        <taxon>Bacteria</taxon>
        <taxon>Pseudomonadati</taxon>
        <taxon>Pseudomonadota</taxon>
        <taxon>Gammaproteobacteria</taxon>
        <taxon>Lysobacterales</taxon>
        <taxon>Lysobacteraceae</taxon>
        <taxon>Solilutibacter</taxon>
    </lineage>
</organism>
<dbReference type="GO" id="GO:0003677">
    <property type="term" value="F:DNA binding"/>
    <property type="evidence" value="ECO:0007669"/>
    <property type="project" value="UniProtKB-KW"/>
</dbReference>
<dbReference type="SUPFAM" id="SSF46785">
    <property type="entry name" value="Winged helix' DNA-binding domain"/>
    <property type="match status" value="2"/>
</dbReference>
<dbReference type="PANTHER" id="PTHR33204">
    <property type="entry name" value="TRANSCRIPTIONAL REGULATOR, MARR FAMILY"/>
    <property type="match status" value="1"/>
</dbReference>
<proteinExistence type="predicted"/>
<dbReference type="PROSITE" id="PS51118">
    <property type="entry name" value="HTH_HXLR"/>
    <property type="match status" value="2"/>
</dbReference>
<dbReference type="PANTHER" id="PTHR33204:SF18">
    <property type="entry name" value="TRANSCRIPTIONAL REGULATORY PROTEIN"/>
    <property type="match status" value="1"/>
</dbReference>
<dbReference type="Gene3D" id="1.10.10.10">
    <property type="entry name" value="Winged helix-like DNA-binding domain superfamily/Winged helix DNA-binding domain"/>
    <property type="match status" value="2"/>
</dbReference>
<evidence type="ECO:0000313" key="5">
    <source>
        <dbReference type="EMBL" id="RMH94813.1"/>
    </source>
</evidence>
<sequence>MKSTLSIADHIALSQNRWLTMLIADFNHRQGARYVELLNRLGISRDSLGRTLEAALAHGWIARNAGYGHPLRPEYIVTDEGRRIAERAVAISKAQAHLGLTPASLTRWGMPIIQVLRAGEERFGQISHRLRPATSRSLSQGLRSLEANALVDRLVVESRPPFSRYTLTDSGILLANAAG</sequence>
<dbReference type="RefSeq" id="WP_122100200.1">
    <property type="nucleotide sequence ID" value="NZ_RFLY01000001.1"/>
</dbReference>
<dbReference type="InterPro" id="IPR036390">
    <property type="entry name" value="WH_DNA-bd_sf"/>
</dbReference>
<dbReference type="EMBL" id="RFLY01000001">
    <property type="protein sequence ID" value="RMH94813.1"/>
    <property type="molecule type" value="Genomic_DNA"/>
</dbReference>
<feature type="domain" description="HTH hxlR-type" evidence="4">
    <location>
        <begin position="94"/>
        <end position="179"/>
    </location>
</feature>
<dbReference type="InterPro" id="IPR002577">
    <property type="entry name" value="HTH_HxlR"/>
</dbReference>
<keyword evidence="1" id="KW-0805">Transcription regulation</keyword>
<protein>
    <submittedName>
        <fullName evidence="5">Transcriptional regulator</fullName>
    </submittedName>
</protein>
<keyword evidence="6" id="KW-1185">Reference proteome</keyword>
<feature type="domain" description="HTH hxlR-type" evidence="4">
    <location>
        <begin position="5"/>
        <end position="103"/>
    </location>
</feature>
<keyword evidence="3" id="KW-0804">Transcription</keyword>
<evidence type="ECO:0000256" key="2">
    <source>
        <dbReference type="ARBA" id="ARBA00023125"/>
    </source>
</evidence>
<dbReference type="AlphaFoldDB" id="A0A3M2I401"/>
<reference evidence="5 6" key="1">
    <citation type="submission" date="2018-10" db="EMBL/GenBank/DDBJ databases">
        <title>Proposal of Lysobacter pythonis sp. nov. isolated from royal pythons (Python regius).</title>
        <authorList>
            <person name="Hans-Juergen B."/>
            <person name="Huptas C."/>
            <person name="Sandra B."/>
            <person name="Igor L."/>
            <person name="Joachim S."/>
            <person name="Siegfried S."/>
            <person name="Mareike W."/>
            <person name="Peter K."/>
        </authorList>
    </citation>
    <scope>NUCLEOTIDE SEQUENCE [LARGE SCALE GENOMIC DNA]</scope>
    <source>
        <strain evidence="5 6">4284/11</strain>
    </source>
</reference>
<dbReference type="Pfam" id="PF01638">
    <property type="entry name" value="HxlR"/>
    <property type="match status" value="2"/>
</dbReference>
<accession>A0A3M2I401</accession>
<name>A0A3M2I401_9GAMM</name>
<comment type="caution">
    <text evidence="5">The sequence shown here is derived from an EMBL/GenBank/DDBJ whole genome shotgun (WGS) entry which is preliminary data.</text>
</comment>
<evidence type="ECO:0000313" key="6">
    <source>
        <dbReference type="Proteomes" id="UP000275012"/>
    </source>
</evidence>
<dbReference type="InterPro" id="IPR036388">
    <property type="entry name" value="WH-like_DNA-bd_sf"/>
</dbReference>
<evidence type="ECO:0000256" key="1">
    <source>
        <dbReference type="ARBA" id="ARBA00023015"/>
    </source>
</evidence>
<evidence type="ECO:0000259" key="4">
    <source>
        <dbReference type="PROSITE" id="PS51118"/>
    </source>
</evidence>